<evidence type="ECO:0000256" key="7">
    <source>
        <dbReference type="ARBA" id="ARBA00023136"/>
    </source>
</evidence>
<dbReference type="EMBL" id="JAFEKC020000003">
    <property type="protein sequence ID" value="KAK0515696.1"/>
    <property type="molecule type" value="Genomic_DNA"/>
</dbReference>
<dbReference type="Pfam" id="PF01545">
    <property type="entry name" value="Cation_efflux"/>
    <property type="match status" value="1"/>
</dbReference>
<dbReference type="GO" id="GO:0005739">
    <property type="term" value="C:mitochondrion"/>
    <property type="evidence" value="ECO:0007669"/>
    <property type="project" value="UniProtKB-ARBA"/>
</dbReference>
<dbReference type="Gene3D" id="1.20.1510.10">
    <property type="entry name" value="Cation efflux protein transmembrane domain"/>
    <property type="match status" value="1"/>
</dbReference>
<protein>
    <recommendedName>
        <fullName evidence="9">Cation efflux protein transmembrane domain-containing protein</fullName>
    </recommendedName>
</protein>
<dbReference type="Gene3D" id="3.30.70.1350">
    <property type="entry name" value="Cation efflux protein, cytoplasmic domain"/>
    <property type="match status" value="1"/>
</dbReference>
<evidence type="ECO:0000256" key="5">
    <source>
        <dbReference type="ARBA" id="ARBA00022989"/>
    </source>
</evidence>
<keyword evidence="4" id="KW-0812">Transmembrane</keyword>
<dbReference type="GO" id="GO:0098771">
    <property type="term" value="P:inorganic ion homeostasis"/>
    <property type="evidence" value="ECO:0007669"/>
    <property type="project" value="UniProtKB-ARBA"/>
</dbReference>
<feature type="region of interest" description="Disordered" evidence="8">
    <location>
        <begin position="368"/>
        <end position="417"/>
    </location>
</feature>
<comment type="caution">
    <text evidence="10">The sequence shown here is derived from an EMBL/GenBank/DDBJ whole genome shotgun (WGS) entry which is preliminary data.</text>
</comment>
<keyword evidence="11" id="KW-1185">Reference proteome</keyword>
<gene>
    <name evidence="10" type="ORF">JMJ35_001730</name>
</gene>
<comment type="subcellular location">
    <subcellularLocation>
        <location evidence="1">Membrane</location>
        <topology evidence="1">Multi-pass membrane protein</topology>
    </subcellularLocation>
</comment>
<evidence type="ECO:0000313" key="10">
    <source>
        <dbReference type="EMBL" id="KAK0515696.1"/>
    </source>
</evidence>
<dbReference type="Proteomes" id="UP001166286">
    <property type="component" value="Unassembled WGS sequence"/>
</dbReference>
<evidence type="ECO:0000256" key="1">
    <source>
        <dbReference type="ARBA" id="ARBA00004141"/>
    </source>
</evidence>
<keyword evidence="3" id="KW-0813">Transport</keyword>
<dbReference type="GO" id="GO:0008324">
    <property type="term" value="F:monoatomic cation transmembrane transporter activity"/>
    <property type="evidence" value="ECO:0007669"/>
    <property type="project" value="InterPro"/>
</dbReference>
<keyword evidence="6" id="KW-0406">Ion transport</keyword>
<dbReference type="PANTHER" id="PTHR43840:SF15">
    <property type="entry name" value="MITOCHONDRIAL METAL TRANSPORTER 1-RELATED"/>
    <property type="match status" value="1"/>
</dbReference>
<evidence type="ECO:0000256" key="4">
    <source>
        <dbReference type="ARBA" id="ARBA00022692"/>
    </source>
</evidence>
<dbReference type="SUPFAM" id="SSF161111">
    <property type="entry name" value="Cation efflux protein transmembrane domain-like"/>
    <property type="match status" value="1"/>
</dbReference>
<dbReference type="GO" id="GO:0016020">
    <property type="term" value="C:membrane"/>
    <property type="evidence" value="ECO:0007669"/>
    <property type="project" value="UniProtKB-SubCell"/>
</dbReference>
<evidence type="ECO:0000256" key="8">
    <source>
        <dbReference type="SAM" id="MobiDB-lite"/>
    </source>
</evidence>
<dbReference type="FunFam" id="1.20.1510.10:FF:000013">
    <property type="entry name" value="Cation efflux family protein"/>
    <property type="match status" value="1"/>
</dbReference>
<dbReference type="AlphaFoldDB" id="A0AA39UDN8"/>
<feature type="compositionally biased region" description="Basic and acidic residues" evidence="8">
    <location>
        <begin position="387"/>
        <end position="405"/>
    </location>
</feature>
<dbReference type="PANTHER" id="PTHR43840">
    <property type="entry name" value="MITOCHONDRIAL METAL TRANSPORTER 1-RELATED"/>
    <property type="match status" value="1"/>
</dbReference>
<proteinExistence type="inferred from homology"/>
<feature type="compositionally biased region" description="Basic residues" evidence="8">
    <location>
        <begin position="1"/>
        <end position="20"/>
    </location>
</feature>
<organism evidence="10 11">
    <name type="scientific">Cladonia borealis</name>
    <dbReference type="NCBI Taxonomy" id="184061"/>
    <lineage>
        <taxon>Eukaryota</taxon>
        <taxon>Fungi</taxon>
        <taxon>Dikarya</taxon>
        <taxon>Ascomycota</taxon>
        <taxon>Pezizomycotina</taxon>
        <taxon>Lecanoromycetes</taxon>
        <taxon>OSLEUM clade</taxon>
        <taxon>Lecanoromycetidae</taxon>
        <taxon>Lecanorales</taxon>
        <taxon>Lecanorineae</taxon>
        <taxon>Cladoniaceae</taxon>
        <taxon>Cladonia</taxon>
    </lineage>
</organism>
<keyword evidence="5" id="KW-1133">Transmembrane helix</keyword>
<dbReference type="InterPro" id="IPR027469">
    <property type="entry name" value="Cation_efflux_TMD_sf"/>
</dbReference>
<accession>A0AA39UDN8</accession>
<dbReference type="FunFam" id="3.30.70.1350:FF:000010">
    <property type="entry name" value="Cation efflux family protein, putative"/>
    <property type="match status" value="1"/>
</dbReference>
<feature type="region of interest" description="Disordered" evidence="8">
    <location>
        <begin position="1"/>
        <end position="23"/>
    </location>
</feature>
<name>A0AA39UDN8_9LECA</name>
<evidence type="ECO:0000313" key="11">
    <source>
        <dbReference type="Proteomes" id="UP001166286"/>
    </source>
</evidence>
<sequence>MTSSTHTRHHGGHSHHHHKHDNTYLISTNKKDAGVRITRIGLYVNFLMAIAKGVGGYYFNSQALVADAYHSLTDLVSDFLTLGTVSWSLKPPTARFPAGYGKIESLGSLGVSSLLLAGGIALGWHSLEILHAQFFLDAAASAMEHGHGHEHSHGGLFSHSHSHNPADMGIPSVHAAWIAGGSIAIKEYLYRATMKIAKERKSSVLASNAVHHRIDSMTSIVALVAVLGSHLFNHVSWLDPVGGLLVSLLVVRAGYTNTGTALLELADVGVAEDIKNSVRKAATKALSEHTFTSGKDTGADVSVQDVQGVKAGQNYLMNVELAIPGDWTVNETREIEDAVRERVGSKVRGVRRVRVRFVARTEETPDFTDEFIGADVSPRSSPEPEEESHNGHDHTHEHTHDHSPEKPAANGSVRRRH</sequence>
<reference evidence="10" key="1">
    <citation type="submission" date="2023-03" db="EMBL/GenBank/DDBJ databases">
        <title>Complete genome of Cladonia borealis.</title>
        <authorList>
            <person name="Park H."/>
        </authorList>
    </citation>
    <scope>NUCLEOTIDE SEQUENCE</scope>
    <source>
        <strain evidence="10">ANT050790</strain>
    </source>
</reference>
<feature type="domain" description="Cation efflux protein transmembrane" evidence="9">
    <location>
        <begin position="40"/>
        <end position="263"/>
    </location>
</feature>
<dbReference type="GO" id="GO:0030003">
    <property type="term" value="P:intracellular monoatomic cation homeostasis"/>
    <property type="evidence" value="ECO:0007669"/>
    <property type="project" value="UniProtKB-ARBA"/>
</dbReference>
<dbReference type="InterPro" id="IPR050291">
    <property type="entry name" value="CDF_Transporter"/>
</dbReference>
<evidence type="ECO:0000256" key="3">
    <source>
        <dbReference type="ARBA" id="ARBA00022448"/>
    </source>
</evidence>
<evidence type="ECO:0000256" key="6">
    <source>
        <dbReference type="ARBA" id="ARBA00023065"/>
    </source>
</evidence>
<evidence type="ECO:0000256" key="2">
    <source>
        <dbReference type="ARBA" id="ARBA00008873"/>
    </source>
</evidence>
<dbReference type="InterPro" id="IPR036837">
    <property type="entry name" value="Cation_efflux_CTD_sf"/>
</dbReference>
<evidence type="ECO:0000259" key="9">
    <source>
        <dbReference type="Pfam" id="PF01545"/>
    </source>
</evidence>
<dbReference type="InterPro" id="IPR058533">
    <property type="entry name" value="Cation_efflux_TM"/>
</dbReference>
<comment type="similarity">
    <text evidence="2">Belongs to the cation diffusion facilitator (CDF) transporter (TC 2.A.4) family. SLC30A subfamily.</text>
</comment>
<keyword evidence="7" id="KW-0472">Membrane</keyword>